<dbReference type="GO" id="GO:0009088">
    <property type="term" value="P:threonine biosynthetic process"/>
    <property type="evidence" value="ECO:0007669"/>
    <property type="project" value="UniProtKB-UniPathway"/>
</dbReference>
<dbReference type="EMBL" id="CAFBMC010000087">
    <property type="protein sequence ID" value="CAB4907142.1"/>
    <property type="molecule type" value="Genomic_DNA"/>
</dbReference>
<evidence type="ECO:0000256" key="2">
    <source>
        <dbReference type="ARBA" id="ARBA00007370"/>
    </source>
</evidence>
<dbReference type="InterPro" id="IPR020568">
    <property type="entry name" value="Ribosomal_Su5_D2-typ_SF"/>
</dbReference>
<dbReference type="InterPro" id="IPR014721">
    <property type="entry name" value="Ribsml_uS5_D2-typ_fold_subgr"/>
</dbReference>
<dbReference type="EC" id="2.7.1.39" evidence="3"/>
<accession>A0A6J7SP56</accession>
<dbReference type="AlphaFoldDB" id="A0A6J7SP56"/>
<evidence type="ECO:0000313" key="12">
    <source>
        <dbReference type="EMBL" id="CAB4907142.1"/>
    </source>
</evidence>
<evidence type="ECO:0000256" key="10">
    <source>
        <dbReference type="ARBA" id="ARBA00022840"/>
    </source>
</evidence>
<evidence type="ECO:0000256" key="1">
    <source>
        <dbReference type="ARBA" id="ARBA00005015"/>
    </source>
</evidence>
<evidence type="ECO:0000256" key="4">
    <source>
        <dbReference type="ARBA" id="ARBA00017858"/>
    </source>
</evidence>
<keyword evidence="5" id="KW-0028">Amino-acid biosynthesis</keyword>
<dbReference type="EMBL" id="CAFBPZ010000123">
    <property type="protein sequence ID" value="CAB5042018.1"/>
    <property type="molecule type" value="Genomic_DNA"/>
</dbReference>
<keyword evidence="8" id="KW-0547">Nucleotide-binding</keyword>
<evidence type="ECO:0000313" key="13">
    <source>
        <dbReference type="EMBL" id="CAB5042018.1"/>
    </source>
</evidence>
<dbReference type="NCBIfam" id="TIGR00191">
    <property type="entry name" value="thrB"/>
    <property type="match status" value="1"/>
</dbReference>
<evidence type="ECO:0000256" key="5">
    <source>
        <dbReference type="ARBA" id="ARBA00022605"/>
    </source>
</evidence>
<keyword evidence="10" id="KW-0067">ATP-binding</keyword>
<evidence type="ECO:0000256" key="7">
    <source>
        <dbReference type="ARBA" id="ARBA00022697"/>
    </source>
</evidence>
<dbReference type="GO" id="GO:0004413">
    <property type="term" value="F:homoserine kinase activity"/>
    <property type="evidence" value="ECO:0007669"/>
    <property type="project" value="UniProtKB-EC"/>
</dbReference>
<dbReference type="GO" id="GO:0005524">
    <property type="term" value="F:ATP binding"/>
    <property type="evidence" value="ECO:0007669"/>
    <property type="project" value="UniProtKB-KW"/>
</dbReference>
<evidence type="ECO:0000256" key="3">
    <source>
        <dbReference type="ARBA" id="ARBA00012078"/>
    </source>
</evidence>
<dbReference type="UniPathway" id="UPA00050">
    <property type="reaction ID" value="UER00064"/>
</dbReference>
<evidence type="ECO:0000256" key="6">
    <source>
        <dbReference type="ARBA" id="ARBA00022679"/>
    </source>
</evidence>
<dbReference type="PANTHER" id="PTHR20861">
    <property type="entry name" value="HOMOSERINE/4-DIPHOSPHOCYTIDYL-2-C-METHYL-D-ERYTHRITOL KINASE"/>
    <property type="match status" value="1"/>
</dbReference>
<dbReference type="InterPro" id="IPR006204">
    <property type="entry name" value="GHMP_kinase_N_dom"/>
</dbReference>
<dbReference type="Pfam" id="PF00288">
    <property type="entry name" value="GHMP_kinases_N"/>
    <property type="match status" value="1"/>
</dbReference>
<feature type="domain" description="GHMP kinase N-terminal" evidence="11">
    <location>
        <begin position="66"/>
        <end position="150"/>
    </location>
</feature>
<evidence type="ECO:0000256" key="9">
    <source>
        <dbReference type="ARBA" id="ARBA00022777"/>
    </source>
</evidence>
<dbReference type="SUPFAM" id="SSF54211">
    <property type="entry name" value="Ribosomal protein S5 domain 2-like"/>
    <property type="match status" value="1"/>
</dbReference>
<dbReference type="PRINTS" id="PR00958">
    <property type="entry name" value="HOMSERKINASE"/>
</dbReference>
<dbReference type="PIRSF" id="PIRSF000676">
    <property type="entry name" value="Homoser_kin"/>
    <property type="match status" value="1"/>
</dbReference>
<dbReference type="SUPFAM" id="SSF55060">
    <property type="entry name" value="GHMP Kinase, C-terminal domain"/>
    <property type="match status" value="1"/>
</dbReference>
<dbReference type="InterPro" id="IPR036554">
    <property type="entry name" value="GHMP_kinase_C_sf"/>
</dbReference>
<evidence type="ECO:0000259" key="11">
    <source>
        <dbReference type="Pfam" id="PF00288"/>
    </source>
</evidence>
<dbReference type="PROSITE" id="PS00627">
    <property type="entry name" value="GHMP_KINASES_ATP"/>
    <property type="match status" value="1"/>
</dbReference>
<comment type="similarity">
    <text evidence="2">Belongs to the GHMP kinase family. Homoserine kinase subfamily.</text>
</comment>
<dbReference type="InterPro" id="IPR000870">
    <property type="entry name" value="Homoserine_kinase"/>
</dbReference>
<protein>
    <recommendedName>
        <fullName evidence="4">Homoserine kinase</fullName>
        <ecNumber evidence="3">2.7.1.39</ecNumber>
    </recommendedName>
</protein>
<keyword evidence="9" id="KW-0418">Kinase</keyword>
<dbReference type="HAMAP" id="MF_00384">
    <property type="entry name" value="Homoser_kinase"/>
    <property type="match status" value="1"/>
</dbReference>
<proteinExistence type="inferred from homology"/>
<keyword evidence="7" id="KW-0791">Threonine biosynthesis</keyword>
<keyword evidence="6" id="KW-0808">Transferase</keyword>
<dbReference type="InterPro" id="IPR006203">
    <property type="entry name" value="GHMP_knse_ATP-bd_CS"/>
</dbReference>
<dbReference type="PANTHER" id="PTHR20861:SF1">
    <property type="entry name" value="HOMOSERINE KINASE"/>
    <property type="match status" value="1"/>
</dbReference>
<gene>
    <name evidence="12" type="ORF">UFOPK3495_01339</name>
    <name evidence="13" type="ORF">UFOPK4237_01439</name>
</gene>
<dbReference type="Gene3D" id="3.30.230.10">
    <property type="match status" value="1"/>
</dbReference>
<sequence length="305" mass="32055">MATLRTEPVLVRVPATCANLGPGFDTFGLALDLYDSLAAMVSADAGVLIEVEGEGVEEVPRDASHLVVRAMALGFAAMQVRPEGFVLRCTNVIPHSRGLGSSAAAIIGGLALARAMVVEGDELLPDALLLQAALGLESHPDNLAAALYGGFTNAWLEGEGARSVRHEIHSMIMPIIAVPQFQVPTSQARNALTPMVSRQDATFNIARSALLVHALTSDPTVLFAATDDRIHQDSRRSVYPASMELLDDLRAQGLPAVISGAGPSVLIFGAAGEVDQVKSAAGESWRVSEQKVGTRGVYVDPVFAP</sequence>
<reference evidence="13" key="1">
    <citation type="submission" date="2020-05" db="EMBL/GenBank/DDBJ databases">
        <authorList>
            <person name="Chiriac C."/>
            <person name="Salcher M."/>
            <person name="Ghai R."/>
            <person name="Kavagutti S V."/>
        </authorList>
    </citation>
    <scope>NUCLEOTIDE SEQUENCE</scope>
</reference>
<comment type="pathway">
    <text evidence="1">Amino-acid biosynthesis; L-threonine biosynthesis; L-threonine from L-aspartate: step 4/5.</text>
</comment>
<name>A0A6J7SP56_9ZZZZ</name>
<organism evidence="13">
    <name type="scientific">freshwater metagenome</name>
    <dbReference type="NCBI Taxonomy" id="449393"/>
    <lineage>
        <taxon>unclassified sequences</taxon>
        <taxon>metagenomes</taxon>
        <taxon>ecological metagenomes</taxon>
    </lineage>
</organism>
<evidence type="ECO:0000256" key="8">
    <source>
        <dbReference type="ARBA" id="ARBA00022741"/>
    </source>
</evidence>
<dbReference type="Gene3D" id="3.30.70.890">
    <property type="entry name" value="GHMP kinase, C-terminal domain"/>
    <property type="match status" value="1"/>
</dbReference>